<feature type="region of interest" description="Disordered" evidence="5">
    <location>
        <begin position="1257"/>
        <end position="1318"/>
    </location>
</feature>
<feature type="compositionally biased region" description="Pro residues" evidence="5">
    <location>
        <begin position="1135"/>
        <end position="1148"/>
    </location>
</feature>
<dbReference type="GO" id="GO:0005794">
    <property type="term" value="C:Golgi apparatus"/>
    <property type="evidence" value="ECO:0007669"/>
    <property type="project" value="TreeGrafter"/>
</dbReference>
<dbReference type="GO" id="GO:0035091">
    <property type="term" value="F:phosphatidylinositol binding"/>
    <property type="evidence" value="ECO:0007669"/>
    <property type="project" value="InterPro"/>
</dbReference>
<feature type="region of interest" description="Disordered" evidence="5">
    <location>
        <begin position="1067"/>
        <end position="1243"/>
    </location>
</feature>
<feature type="region of interest" description="Disordered" evidence="5">
    <location>
        <begin position="1417"/>
        <end position="1500"/>
    </location>
</feature>
<gene>
    <name evidence="8" type="ORF">AGOR_G00119310</name>
</gene>
<dbReference type="GO" id="GO:0015629">
    <property type="term" value="C:actin cytoskeleton"/>
    <property type="evidence" value="ECO:0007669"/>
    <property type="project" value="TreeGrafter"/>
</dbReference>
<dbReference type="SUPFAM" id="SSF48350">
    <property type="entry name" value="GTPase activation domain, GAP"/>
    <property type="match status" value="1"/>
</dbReference>
<dbReference type="SUPFAM" id="SSF64268">
    <property type="entry name" value="PX domain"/>
    <property type="match status" value="1"/>
</dbReference>
<dbReference type="Gene3D" id="2.30.30.40">
    <property type="entry name" value="SH3 Domains"/>
    <property type="match status" value="1"/>
</dbReference>
<evidence type="ECO:0000313" key="9">
    <source>
        <dbReference type="Proteomes" id="UP000829720"/>
    </source>
</evidence>
<comment type="similarity">
    <text evidence="1">Belongs to the PX domain-containing GAP family.</text>
</comment>
<protein>
    <recommendedName>
        <fullName evidence="10">Rho GTPase-activating protein 33-like</fullName>
    </recommendedName>
</protein>
<evidence type="ECO:0000256" key="3">
    <source>
        <dbReference type="ARBA" id="ARBA00022468"/>
    </source>
</evidence>
<dbReference type="InterPro" id="IPR036871">
    <property type="entry name" value="PX_dom_sf"/>
</dbReference>
<accession>A0A8T3DG75</accession>
<feature type="region of interest" description="Disordered" evidence="5">
    <location>
        <begin position="837"/>
        <end position="901"/>
    </location>
</feature>
<feature type="region of interest" description="Disordered" evidence="5">
    <location>
        <begin position="1801"/>
        <end position="1873"/>
    </location>
</feature>
<dbReference type="InterPro" id="IPR036028">
    <property type="entry name" value="SH3-like_dom_sf"/>
</dbReference>
<dbReference type="FunFam" id="3.30.1520.10:FF:000098">
    <property type="entry name" value="Rho GTPase-activating protein 33"/>
    <property type="match status" value="1"/>
</dbReference>
<feature type="compositionally biased region" description="Polar residues" evidence="5">
    <location>
        <begin position="1903"/>
        <end position="1914"/>
    </location>
</feature>
<keyword evidence="3" id="KW-0343">GTPase activation</keyword>
<evidence type="ECO:0000259" key="7">
    <source>
        <dbReference type="PROSITE" id="PS50238"/>
    </source>
</evidence>
<dbReference type="Gene3D" id="3.30.1520.10">
    <property type="entry name" value="Phox-like domain"/>
    <property type="match status" value="1"/>
</dbReference>
<dbReference type="GO" id="GO:0005938">
    <property type="term" value="C:cell cortex"/>
    <property type="evidence" value="ECO:0007669"/>
    <property type="project" value="TreeGrafter"/>
</dbReference>
<feature type="region of interest" description="Disordered" evidence="5">
    <location>
        <begin position="649"/>
        <end position="750"/>
    </location>
</feature>
<feature type="region of interest" description="Disordered" evidence="5">
    <location>
        <begin position="1889"/>
        <end position="1933"/>
    </location>
</feature>
<feature type="compositionally biased region" description="Low complexity" evidence="5">
    <location>
        <begin position="1702"/>
        <end position="1716"/>
    </location>
</feature>
<evidence type="ECO:0000256" key="4">
    <source>
        <dbReference type="PROSITE-ProRule" id="PRU00192"/>
    </source>
</evidence>
<feature type="compositionally biased region" description="Polar residues" evidence="5">
    <location>
        <begin position="1922"/>
        <end position="1933"/>
    </location>
</feature>
<feature type="compositionally biased region" description="Low complexity" evidence="5">
    <location>
        <begin position="1532"/>
        <end position="1541"/>
    </location>
</feature>
<feature type="compositionally biased region" description="Polar residues" evidence="5">
    <location>
        <begin position="7"/>
        <end position="30"/>
    </location>
</feature>
<feature type="compositionally biased region" description="Low complexity" evidence="5">
    <location>
        <begin position="687"/>
        <end position="712"/>
    </location>
</feature>
<dbReference type="Pfam" id="PF00620">
    <property type="entry name" value="RhoGAP"/>
    <property type="match status" value="1"/>
</dbReference>
<feature type="compositionally biased region" description="Pro residues" evidence="5">
    <location>
        <begin position="1011"/>
        <end position="1020"/>
    </location>
</feature>
<dbReference type="FunFam" id="1.10.555.10:FF:000002">
    <property type="entry name" value="rho GTPase-activating protein 32 isoform X1"/>
    <property type="match status" value="1"/>
</dbReference>
<feature type="compositionally biased region" description="Polar residues" evidence="5">
    <location>
        <begin position="1636"/>
        <end position="1650"/>
    </location>
</feature>
<dbReference type="Proteomes" id="UP000829720">
    <property type="component" value="Unassembled WGS sequence"/>
</dbReference>
<dbReference type="InterPro" id="IPR001452">
    <property type="entry name" value="SH3_domain"/>
</dbReference>
<feature type="region of interest" description="Disordered" evidence="5">
    <location>
        <begin position="762"/>
        <end position="821"/>
    </location>
</feature>
<evidence type="ECO:0000313" key="8">
    <source>
        <dbReference type="EMBL" id="KAI1894784.1"/>
    </source>
</evidence>
<feature type="compositionally biased region" description="Basic and acidic residues" evidence="5">
    <location>
        <begin position="957"/>
        <end position="967"/>
    </location>
</feature>
<feature type="region of interest" description="Disordered" evidence="5">
    <location>
        <begin position="1527"/>
        <end position="1788"/>
    </location>
</feature>
<evidence type="ECO:0008006" key="10">
    <source>
        <dbReference type="Google" id="ProtNLM"/>
    </source>
</evidence>
<dbReference type="PROSITE" id="PS50238">
    <property type="entry name" value="RHOGAP"/>
    <property type="match status" value="1"/>
</dbReference>
<feature type="compositionally biased region" description="Low complexity" evidence="5">
    <location>
        <begin position="1183"/>
        <end position="1200"/>
    </location>
</feature>
<feature type="region of interest" description="Disordered" evidence="5">
    <location>
        <begin position="1"/>
        <end position="30"/>
    </location>
</feature>
<dbReference type="OrthoDB" id="5873004at2759"/>
<evidence type="ECO:0000256" key="1">
    <source>
        <dbReference type="ARBA" id="ARBA00008795"/>
    </source>
</evidence>
<keyword evidence="2 4" id="KW-0728">SH3 domain</keyword>
<dbReference type="CDD" id="cd04384">
    <property type="entry name" value="RhoGAP_CdGAP"/>
    <property type="match status" value="1"/>
</dbReference>
<dbReference type="Gene3D" id="1.10.555.10">
    <property type="entry name" value="Rho GTPase activation protein"/>
    <property type="match status" value="1"/>
</dbReference>
<dbReference type="CDD" id="cd11835">
    <property type="entry name" value="SH3_ARHGAP32_33"/>
    <property type="match status" value="1"/>
</dbReference>
<feature type="compositionally biased region" description="Pro residues" evidence="5">
    <location>
        <begin position="1717"/>
        <end position="1729"/>
    </location>
</feature>
<dbReference type="GO" id="GO:0007264">
    <property type="term" value="P:small GTPase-mediated signal transduction"/>
    <property type="evidence" value="ECO:0007669"/>
    <property type="project" value="TreeGrafter"/>
</dbReference>
<dbReference type="CDD" id="cd07299">
    <property type="entry name" value="PX_TCGAP"/>
    <property type="match status" value="1"/>
</dbReference>
<dbReference type="GO" id="GO:0005654">
    <property type="term" value="C:nucleoplasm"/>
    <property type="evidence" value="ECO:0007669"/>
    <property type="project" value="TreeGrafter"/>
</dbReference>
<dbReference type="InterPro" id="IPR000198">
    <property type="entry name" value="RhoGAP_dom"/>
</dbReference>
<keyword evidence="9" id="KW-1185">Reference proteome</keyword>
<feature type="compositionally biased region" description="Basic residues" evidence="5">
    <location>
        <begin position="1437"/>
        <end position="1453"/>
    </location>
</feature>
<feature type="domain" description="Rho-GAP" evidence="7">
    <location>
        <begin position="330"/>
        <end position="525"/>
    </location>
</feature>
<dbReference type="InterPro" id="IPR008936">
    <property type="entry name" value="Rho_GTPase_activation_prot"/>
</dbReference>
<feature type="domain" description="SH3" evidence="6">
    <location>
        <begin position="194"/>
        <end position="256"/>
    </location>
</feature>
<dbReference type="InterPro" id="IPR051576">
    <property type="entry name" value="PX-Rho_GAP"/>
</dbReference>
<name>A0A8T3DG75_9TELE</name>
<dbReference type="PANTHER" id="PTHR15729:SF14">
    <property type="entry name" value="RHO GTPASE-ACTIVATING PROTEIN 33 ISOFORM X1"/>
    <property type="match status" value="1"/>
</dbReference>
<feature type="compositionally biased region" description="Acidic residues" evidence="5">
    <location>
        <begin position="716"/>
        <end position="736"/>
    </location>
</feature>
<comment type="caution">
    <text evidence="8">The sequence shown here is derived from an EMBL/GenBank/DDBJ whole genome shotgun (WGS) entry which is preliminary data.</text>
</comment>
<feature type="compositionally biased region" description="Low complexity" evidence="5">
    <location>
        <begin position="1093"/>
        <end position="1118"/>
    </location>
</feature>
<feature type="region of interest" description="Disordered" evidence="5">
    <location>
        <begin position="956"/>
        <end position="1032"/>
    </location>
</feature>
<dbReference type="SMART" id="SM00326">
    <property type="entry name" value="SH3"/>
    <property type="match status" value="1"/>
</dbReference>
<dbReference type="PANTHER" id="PTHR15729">
    <property type="entry name" value="CDC42 GTPASE-ACTIVATING PROTEIN"/>
    <property type="match status" value="1"/>
</dbReference>
<feature type="region of interest" description="Disordered" evidence="5">
    <location>
        <begin position="916"/>
        <end position="937"/>
    </location>
</feature>
<evidence type="ECO:0000259" key="6">
    <source>
        <dbReference type="PROSITE" id="PS50002"/>
    </source>
</evidence>
<feature type="region of interest" description="Disordered" evidence="5">
    <location>
        <begin position="1360"/>
        <end position="1396"/>
    </location>
</feature>
<dbReference type="EMBL" id="JAERUA010000010">
    <property type="protein sequence ID" value="KAI1894784.1"/>
    <property type="molecule type" value="Genomic_DNA"/>
</dbReference>
<feature type="compositionally biased region" description="Gly residues" evidence="5">
    <location>
        <begin position="768"/>
        <end position="779"/>
    </location>
</feature>
<evidence type="ECO:0000256" key="5">
    <source>
        <dbReference type="SAM" id="MobiDB-lite"/>
    </source>
</evidence>
<dbReference type="GO" id="GO:0001650">
    <property type="term" value="C:fibrillar center"/>
    <property type="evidence" value="ECO:0007669"/>
    <property type="project" value="TreeGrafter"/>
</dbReference>
<dbReference type="GO" id="GO:0005096">
    <property type="term" value="F:GTPase activator activity"/>
    <property type="evidence" value="ECO:0007669"/>
    <property type="project" value="UniProtKB-KW"/>
</dbReference>
<feature type="compositionally biased region" description="Pro residues" evidence="5">
    <location>
        <begin position="1813"/>
        <end position="1846"/>
    </location>
</feature>
<feature type="compositionally biased region" description="Basic and acidic residues" evidence="5">
    <location>
        <begin position="1609"/>
        <end position="1626"/>
    </location>
</feature>
<dbReference type="SMART" id="SM00324">
    <property type="entry name" value="RhoGAP"/>
    <property type="match status" value="1"/>
</dbReference>
<dbReference type="FunFam" id="2.30.30.40:FF:000030">
    <property type="entry name" value="rho GTPase-activating protein 32 isoform X2"/>
    <property type="match status" value="1"/>
</dbReference>
<sequence length="1933" mass="210589">MPCLSSLPLQARSTDNLDSSGEPTTRSVGTTANLKGKMSKRLSIVKGHFPKLVDCAHFHYENVDFGSIELQFANEQSDASWNSGAAKDLVFLVQVSCQGKTWMVRRSYEEFRTLDAHLHQCIYDRRYSQLLPLPALSEIGDRVEIFTPLLSEYLSRLSMIVDNKLNCGPVLTWMEIDNRGNRFLLKEEASLNVPAIAAAHVIKRYTAQASDEISIEVGDILSVIDMPPKEDTSWWRGKHGFQVGFFPSECVELINERLPQSVSAPSAKIDGDPASSTKPGVVTVTGPPSPTSVSKKHGKLMGFLRTFMKSRPTKQKLKQRGILKERVFGCDLGEHLLNSGHDVPQVLRSCSEFIEKYGIVDGIYRHSGVSSNIQKLRHEFDSENVPDLTKDVYMQDIHCVGSLCKLYFRELPNPLLTYQLYDKFADCMGEMTEDERMVKVHDVIQQLPPPHYRTLEFLMRHLAHLATRSGETNMHIKNLAIVWAPNLLRSMEIEAVGLSGADPFKEVRIQSVVVEFLLSNVDVLFSDSFTSVGRFNTDRRSLTRPKSFVSTRLLSLEEAQARTQAPLLLQGAPLSFQGKFHTVLDLPADRRKRGLKVRKSAGGSWKTFFAIGKPTGAGRRKPMRISSLFQPATSHAGCRVDSVTLRSAKSEESLSSQHSGAGQVKLQRLRRPRSSSDGLALAASMEPQLLPQRPPSSRSRLPPSRSYDSLLPEEPRDPEEEEDDDEEEEDEEDEEGVYMLPDFSQDPASSWMAEDVIDFSPTFLEDGGPIGMGGGGAGGRESPPAATPPPYRCVGHQGHAHSRSHSQRSITEDPDSVLNQTEAAARRSLILAATAPPQQVFCQHRPPVTPVATEPNTSPSHGQPGPAPSSQPPPERRSFTRKVVHALSPKAPKSPPLDISDPIAISVPAKVLEMIGGRAGELQPGPQGGGSSQPPQMISMLLRSCDFQLTESCQQEIRSKLGPEPKVKGFMVPSGSSQQPPPPPPKNPARLMALALAESANKALRQGASPPYRPPQPQPQPKAQEPLESRFMRSLSVDAAEVLSAAASPTDANQLYSTVRPLSVWMSEGENNAGDASEGADPQSGRSQGQDTGTLSSQTSVSESGGSNSEVSPGSSSGDTDQAPSPVYKNQEDPPQGPPPGKPGPPPFPEDRPGGAVEAQAQRKPPAYSRQFSAPHLQNKGAPQSKSPPQQQSHHPQLLHSKSEFSPLAQVRAFQPTRPKVPPKPLELAPPQHRAPLTRADNYMRRSLDAARIRRIIAQSQGSSPNPPLSRAFSERISGTSDAASRYHAARGPGIPAPQPPTPIPQPPQVRPAAVTPAEDQGKMENFYYEIAAPEHPQAPPSYAWHSYQNMRLDLEGNYRPSRTENAQRPLSRGQGQGQGQHPHLTTGLPGARAPQLWSSEATRAWAAAHSHSHSYSFSHAHSHSHHHSQDGSPVHLHQHHPNRHPLPHHRHASSSVRLSRSEMHPALTSAPPLSLSVHKQRGAPPALHPLHPHRSPSADLTASQLHPYFENGKVCYRYFEAAEDQPPIPRPSASHPSHPLLHLHNKPHPASSSSSPARPPDQPEPIYVNFPFTSPPPAGAAKSWITTDLDGDSQQGSEPPAPPPEPPPEEKQELPAHPEEPEGPRGPDSPAHPDPTQQDPLVSKVTSPSAVVMHYRSRSDPQSSGGGGGLEQGQGPSLTGKEIASLLIEKLAEDEGEAGEGADSPCAVTSSSTSSSPPPPPDHPPNPYPSQHHQLHHQPAYNVYTPGPSRSRMEGVQAAPRGGSFHRQDPLRRSASSGGAGHYRQAFDVMPSGDQVLKFYRSQDFSSSDNPNPYPARPMYQEPPYPSRSPQDPHPNYPAPSPSDPPHAFTARGYGAPPGGFQTGPAAPPYGQYQFQSVPMLAQYPNAPRREVGLDPSLRPSGLQNQRGLTRQGSLPGPNWTIHTEGQTRSYC</sequence>
<dbReference type="Pfam" id="PF14604">
    <property type="entry name" value="SH3_9"/>
    <property type="match status" value="1"/>
</dbReference>
<dbReference type="PROSITE" id="PS50002">
    <property type="entry name" value="SH3"/>
    <property type="match status" value="1"/>
</dbReference>
<proteinExistence type="inferred from homology"/>
<organism evidence="8 9">
    <name type="scientific">Albula goreensis</name>
    <dbReference type="NCBI Taxonomy" id="1534307"/>
    <lineage>
        <taxon>Eukaryota</taxon>
        <taxon>Metazoa</taxon>
        <taxon>Chordata</taxon>
        <taxon>Craniata</taxon>
        <taxon>Vertebrata</taxon>
        <taxon>Euteleostomi</taxon>
        <taxon>Actinopterygii</taxon>
        <taxon>Neopterygii</taxon>
        <taxon>Teleostei</taxon>
        <taxon>Albuliformes</taxon>
        <taxon>Albulidae</taxon>
        <taxon>Albula</taxon>
    </lineage>
</organism>
<feature type="compositionally biased region" description="Pro residues" evidence="5">
    <location>
        <begin position="1295"/>
        <end position="1310"/>
    </location>
</feature>
<dbReference type="SUPFAM" id="SSF50044">
    <property type="entry name" value="SH3-domain"/>
    <property type="match status" value="1"/>
</dbReference>
<evidence type="ECO:0000256" key="2">
    <source>
        <dbReference type="ARBA" id="ARBA00022443"/>
    </source>
</evidence>
<reference evidence="8" key="1">
    <citation type="submission" date="2021-01" db="EMBL/GenBank/DDBJ databases">
        <authorList>
            <person name="Zahm M."/>
            <person name="Roques C."/>
            <person name="Cabau C."/>
            <person name="Klopp C."/>
            <person name="Donnadieu C."/>
            <person name="Jouanno E."/>
            <person name="Lampietro C."/>
            <person name="Louis A."/>
            <person name="Herpin A."/>
            <person name="Echchiki A."/>
            <person name="Berthelot C."/>
            <person name="Parey E."/>
            <person name="Roest-Crollius H."/>
            <person name="Braasch I."/>
            <person name="Postlethwait J."/>
            <person name="Bobe J."/>
            <person name="Montfort J."/>
            <person name="Bouchez O."/>
            <person name="Begum T."/>
            <person name="Mejri S."/>
            <person name="Adams A."/>
            <person name="Chen W.-J."/>
            <person name="Guiguen Y."/>
        </authorList>
    </citation>
    <scope>NUCLEOTIDE SEQUENCE</scope>
    <source>
        <tissue evidence="8">Blood</tissue>
    </source>
</reference>